<feature type="compositionally biased region" description="Acidic residues" evidence="5">
    <location>
        <begin position="456"/>
        <end position="466"/>
    </location>
</feature>
<dbReference type="PANTHER" id="PTHR30629:SF2">
    <property type="entry name" value="PROPHAGE INTEGRASE INTS-RELATED"/>
    <property type="match status" value="1"/>
</dbReference>
<dbReference type="GO" id="GO:0003677">
    <property type="term" value="F:DNA binding"/>
    <property type="evidence" value="ECO:0007669"/>
    <property type="project" value="UniProtKB-KW"/>
</dbReference>
<dbReference type="EMBL" id="CABVPW010000036">
    <property type="protein sequence ID" value="VWC25925.1"/>
    <property type="molecule type" value="Genomic_DNA"/>
</dbReference>
<evidence type="ECO:0000259" key="6">
    <source>
        <dbReference type="PROSITE" id="PS51898"/>
    </source>
</evidence>
<evidence type="ECO:0000256" key="1">
    <source>
        <dbReference type="ARBA" id="ARBA00008857"/>
    </source>
</evidence>
<evidence type="ECO:0000313" key="8">
    <source>
        <dbReference type="Proteomes" id="UP000494218"/>
    </source>
</evidence>
<sequence length="466" mass="53055">MDSTLTTDETTEKKTRKEAERRNFDKNSILTTLVNTPGNYSDANSEYKGLGLRVSPLLKAVWHYRPRDADGKQVRVKPLPVDLSDDADGVTVFNLVQARARFKEDKKNAKLSKNQLADLKRKNLTLNDVFEEFLENRRTKGSEELAAATKATHTRSYNNIKALAGDWPLRDTKAGKWSDLLQKFTPTRANQIKNFISGVYDYLFMRDELDINPITKVTKSRVIKKTEARMVAVKVMDLPTFWGRLENIRQPGRHVTTVTLLTGFRSSAVRMMRWSQLDFELGAYFVQKGQPGWKGFQGVVPLSDAVLDILRARYDDPMRDSEWIFPARSEGTKFPYLSSMRGTVEKCSEGFEHRLAPHDLRRSFSSFANIVMGNELKKIGALMTHKWGVDAEKRVITRQQITLRYIQSEFAPLRHATNRLSQFILELAGAAPLSAETKALMEKEGHDASHLVLPELSDDEDPTNEE</sequence>
<dbReference type="Proteomes" id="UP000494218">
    <property type="component" value="Unassembled WGS sequence"/>
</dbReference>
<evidence type="ECO:0000313" key="7">
    <source>
        <dbReference type="EMBL" id="VWC25925.1"/>
    </source>
</evidence>
<dbReference type="Gene3D" id="1.10.150.130">
    <property type="match status" value="1"/>
</dbReference>
<dbReference type="InterPro" id="IPR050808">
    <property type="entry name" value="Phage_Integrase"/>
</dbReference>
<proteinExistence type="inferred from homology"/>
<evidence type="ECO:0000256" key="3">
    <source>
        <dbReference type="ARBA" id="ARBA00023125"/>
    </source>
</evidence>
<dbReference type="AlphaFoldDB" id="A0A6P2R6B2"/>
<reference evidence="7 8" key="1">
    <citation type="submission" date="2019-09" db="EMBL/GenBank/DDBJ databases">
        <authorList>
            <person name="Depoorter E."/>
        </authorList>
    </citation>
    <scope>NUCLEOTIDE SEQUENCE [LARGE SCALE GENOMIC DNA]</scope>
    <source>
        <strain evidence="7">LMG 23254</strain>
    </source>
</reference>
<dbReference type="PANTHER" id="PTHR30629">
    <property type="entry name" value="PROPHAGE INTEGRASE"/>
    <property type="match status" value="1"/>
</dbReference>
<protein>
    <recommendedName>
        <fullName evidence="6">Tyr recombinase domain-containing protein</fullName>
    </recommendedName>
</protein>
<evidence type="ECO:0000256" key="2">
    <source>
        <dbReference type="ARBA" id="ARBA00022908"/>
    </source>
</evidence>
<dbReference type="GO" id="GO:0015074">
    <property type="term" value="P:DNA integration"/>
    <property type="evidence" value="ECO:0007669"/>
    <property type="project" value="UniProtKB-KW"/>
</dbReference>
<feature type="domain" description="Tyr recombinase" evidence="6">
    <location>
        <begin position="228"/>
        <end position="418"/>
    </location>
</feature>
<feature type="region of interest" description="Disordered" evidence="5">
    <location>
        <begin position="1"/>
        <end position="22"/>
    </location>
</feature>
<keyword evidence="2" id="KW-0229">DNA integration</keyword>
<dbReference type="GO" id="GO:0006310">
    <property type="term" value="P:DNA recombination"/>
    <property type="evidence" value="ECO:0007669"/>
    <property type="project" value="UniProtKB-KW"/>
</dbReference>
<dbReference type="Gene3D" id="1.10.443.10">
    <property type="entry name" value="Intergrase catalytic core"/>
    <property type="match status" value="1"/>
</dbReference>
<dbReference type="InterPro" id="IPR010998">
    <property type="entry name" value="Integrase_recombinase_N"/>
</dbReference>
<dbReference type="InterPro" id="IPR013762">
    <property type="entry name" value="Integrase-like_cat_sf"/>
</dbReference>
<dbReference type="Pfam" id="PF00589">
    <property type="entry name" value="Phage_integrase"/>
    <property type="match status" value="1"/>
</dbReference>
<feature type="region of interest" description="Disordered" evidence="5">
    <location>
        <begin position="444"/>
        <end position="466"/>
    </location>
</feature>
<comment type="similarity">
    <text evidence="1">Belongs to the 'phage' integrase family.</text>
</comment>
<keyword evidence="3" id="KW-0238">DNA-binding</keyword>
<gene>
    <name evidence="7" type="ORF">BLA23254_06062</name>
</gene>
<name>A0A6P2R6B2_BURL3</name>
<accession>A0A6P2R6B2</accession>
<evidence type="ECO:0000256" key="5">
    <source>
        <dbReference type="SAM" id="MobiDB-lite"/>
    </source>
</evidence>
<dbReference type="PROSITE" id="PS51898">
    <property type="entry name" value="TYR_RECOMBINASE"/>
    <property type="match status" value="1"/>
</dbReference>
<dbReference type="InterPro" id="IPR011010">
    <property type="entry name" value="DNA_brk_join_enz"/>
</dbReference>
<keyword evidence="4" id="KW-0233">DNA recombination</keyword>
<organism evidence="7 8">
    <name type="scientific">Burkholderia lata (strain ATCC 17760 / DSM 23089 / LMG 22485 / NCIMB 9086 / R18194 / 383)</name>
    <dbReference type="NCBI Taxonomy" id="482957"/>
    <lineage>
        <taxon>Bacteria</taxon>
        <taxon>Pseudomonadati</taxon>
        <taxon>Pseudomonadota</taxon>
        <taxon>Betaproteobacteria</taxon>
        <taxon>Burkholderiales</taxon>
        <taxon>Burkholderiaceae</taxon>
        <taxon>Burkholderia</taxon>
        <taxon>Burkholderia cepacia complex</taxon>
    </lineage>
</organism>
<feature type="compositionally biased region" description="Basic and acidic residues" evidence="5">
    <location>
        <begin position="10"/>
        <end position="22"/>
    </location>
</feature>
<dbReference type="RefSeq" id="WP_175034358.1">
    <property type="nucleotide sequence ID" value="NZ_CABVPW010000036.1"/>
</dbReference>
<evidence type="ECO:0000256" key="4">
    <source>
        <dbReference type="ARBA" id="ARBA00023172"/>
    </source>
</evidence>
<dbReference type="InterPro" id="IPR002104">
    <property type="entry name" value="Integrase_catalytic"/>
</dbReference>
<dbReference type="SUPFAM" id="SSF56349">
    <property type="entry name" value="DNA breaking-rejoining enzymes"/>
    <property type="match status" value="1"/>
</dbReference>